<dbReference type="Proteomes" id="UP000196027">
    <property type="component" value="Chromosome"/>
</dbReference>
<dbReference type="InterPro" id="IPR010752">
    <property type="entry name" value="DUF1329"/>
</dbReference>
<accession>A0A1Y0IEE0</accession>
<reference evidence="2 3" key="1">
    <citation type="submission" date="2017-05" db="EMBL/GenBank/DDBJ databases">
        <title>Genomic insights into alkan degradation activity of Oleiphilus messinensis.</title>
        <authorList>
            <person name="Kozyavkin S.A."/>
            <person name="Slesarev A.I."/>
            <person name="Golyshin P.N."/>
            <person name="Korzhenkov A."/>
            <person name="Golyshina O.N."/>
            <person name="Toshchakov S.V."/>
        </authorList>
    </citation>
    <scope>NUCLEOTIDE SEQUENCE [LARGE SCALE GENOMIC DNA]</scope>
    <source>
        <strain evidence="2 3">ME102</strain>
    </source>
</reference>
<keyword evidence="3" id="KW-1185">Reference proteome</keyword>
<dbReference type="CDD" id="cd16329">
    <property type="entry name" value="LolA_like"/>
    <property type="match status" value="1"/>
</dbReference>
<name>A0A1Y0IEE0_9GAMM</name>
<proteinExistence type="predicted"/>
<evidence type="ECO:0000313" key="3">
    <source>
        <dbReference type="Proteomes" id="UP000196027"/>
    </source>
</evidence>
<gene>
    <name evidence="2" type="ORF">OLMES_4139</name>
</gene>
<organism evidence="2 3">
    <name type="scientific">Oleiphilus messinensis</name>
    <dbReference type="NCBI Taxonomy" id="141451"/>
    <lineage>
        <taxon>Bacteria</taxon>
        <taxon>Pseudomonadati</taxon>
        <taxon>Pseudomonadota</taxon>
        <taxon>Gammaproteobacteria</taxon>
        <taxon>Oceanospirillales</taxon>
        <taxon>Oleiphilaceae</taxon>
        <taxon>Oleiphilus</taxon>
    </lineage>
</organism>
<feature type="signal peptide" evidence="1">
    <location>
        <begin position="1"/>
        <end position="28"/>
    </location>
</feature>
<dbReference type="Pfam" id="PF07044">
    <property type="entry name" value="DUF1329"/>
    <property type="match status" value="1"/>
</dbReference>
<evidence type="ECO:0000313" key="2">
    <source>
        <dbReference type="EMBL" id="ARU58156.1"/>
    </source>
</evidence>
<dbReference type="KEGG" id="ome:OLMES_4139"/>
<feature type="chain" id="PRO_5012665844" description="Outer membrane lipoprotein-sorting protein" evidence="1">
    <location>
        <begin position="29"/>
        <end position="456"/>
    </location>
</feature>
<dbReference type="EMBL" id="CP021425">
    <property type="protein sequence ID" value="ARU58156.1"/>
    <property type="molecule type" value="Genomic_DNA"/>
</dbReference>
<evidence type="ECO:0008006" key="4">
    <source>
        <dbReference type="Google" id="ProtNLM"/>
    </source>
</evidence>
<sequence length="456" mass="51864">MYRMLKSRHWSALFIALASVVLTLPSSAQVSEDEAAELGKTLTPIGAEQKGNGSTIPEWTGGLTEPPANYQTGTHLIDPFPDDKPLFTITQDNLALYKNKLSVGQLTMFKQHPKSYRMVVYPSRRTAALPQSVYADATYNATHAKLTDGGNGVTDFRGYVPFPIPKNGLEVIWNHILRYRGGSSKRSIAQVITQSNGDFHHVLLEEEVVYPENMDGLEGIENMLVFFKQSVTEPGRLTGNVLLVHDTVNQVQEPRKAWIYNAGQRRVRRAPQVAYDGPGTSSDGLRTSDNFDMYNGAPDRYDWKLVGKQELYIPYNNYKLASNAYKYKDIIRPGHMNPDLLRYELHRVWIVEATLKEGQRHIYTKRTFYIDEDSWQIAVVDHYDSRGEFWRLSEAYGMQVYYADIPLKSAEGYYDITNNRYLVIGLQNEVSGPTEYGHRGKMVDFTPAALRRSGRR</sequence>
<evidence type="ECO:0000256" key="1">
    <source>
        <dbReference type="SAM" id="SignalP"/>
    </source>
</evidence>
<dbReference type="AlphaFoldDB" id="A0A1Y0IEE0"/>
<dbReference type="RefSeq" id="WP_232465157.1">
    <property type="nucleotide sequence ID" value="NZ_CP021425.1"/>
</dbReference>
<keyword evidence="1" id="KW-0732">Signal</keyword>
<protein>
    <recommendedName>
        <fullName evidence="4">Outer membrane lipoprotein-sorting protein</fullName>
    </recommendedName>
</protein>
<dbReference type="Gene3D" id="2.50.20.10">
    <property type="entry name" value="Lipoprotein localisation LolA/LolB/LppX"/>
    <property type="match status" value="1"/>
</dbReference>